<dbReference type="PANTHER" id="PTHR23162:SF10">
    <property type="entry name" value="FI13205P"/>
    <property type="match status" value="1"/>
</dbReference>
<dbReference type="Proteomes" id="UP000663852">
    <property type="component" value="Unassembled WGS sequence"/>
</dbReference>
<evidence type="ECO:0000256" key="1">
    <source>
        <dbReference type="ARBA" id="ARBA00004300"/>
    </source>
</evidence>
<evidence type="ECO:0000256" key="3">
    <source>
        <dbReference type="ARBA" id="ARBA00022490"/>
    </source>
</evidence>
<feature type="coiled-coil region" evidence="6">
    <location>
        <begin position="581"/>
        <end position="754"/>
    </location>
</feature>
<comment type="subcellular location">
    <subcellularLocation>
        <location evidence="1">Cytoplasm</location>
        <location evidence="1">Cytoskeleton</location>
        <location evidence="1">Microtubule organizing center</location>
        <location evidence="1">Centrosome</location>
    </subcellularLocation>
</comment>
<feature type="compositionally biased region" description="Low complexity" evidence="7">
    <location>
        <begin position="201"/>
        <end position="219"/>
    </location>
</feature>
<evidence type="ECO:0000256" key="7">
    <source>
        <dbReference type="SAM" id="MobiDB-lite"/>
    </source>
</evidence>
<name>A0A813THF9_ADIRI</name>
<feature type="compositionally biased region" description="Polar residues" evidence="7">
    <location>
        <begin position="102"/>
        <end position="115"/>
    </location>
</feature>
<evidence type="ECO:0000256" key="6">
    <source>
        <dbReference type="SAM" id="Coils"/>
    </source>
</evidence>
<organism evidence="8 9">
    <name type="scientific">Adineta ricciae</name>
    <name type="common">Rotifer</name>
    <dbReference type="NCBI Taxonomy" id="249248"/>
    <lineage>
        <taxon>Eukaryota</taxon>
        <taxon>Metazoa</taxon>
        <taxon>Spiralia</taxon>
        <taxon>Gnathifera</taxon>
        <taxon>Rotifera</taxon>
        <taxon>Eurotatoria</taxon>
        <taxon>Bdelloidea</taxon>
        <taxon>Adinetida</taxon>
        <taxon>Adinetidae</taxon>
        <taxon>Adineta</taxon>
    </lineage>
</organism>
<gene>
    <name evidence="8" type="ORF">EDS130_LOCUS5432</name>
</gene>
<evidence type="ECO:0000313" key="8">
    <source>
        <dbReference type="EMBL" id="CAF0812660.1"/>
    </source>
</evidence>
<feature type="region of interest" description="Disordered" evidence="7">
    <location>
        <begin position="190"/>
        <end position="254"/>
    </location>
</feature>
<dbReference type="EMBL" id="CAJNOJ010000015">
    <property type="protein sequence ID" value="CAF0812660.1"/>
    <property type="molecule type" value="Genomic_DNA"/>
</dbReference>
<keyword evidence="3" id="KW-0963">Cytoplasm</keyword>
<feature type="compositionally biased region" description="Polar residues" evidence="7">
    <location>
        <begin position="55"/>
        <end position="80"/>
    </location>
</feature>
<dbReference type="PANTHER" id="PTHR23162">
    <property type="entry name" value="OUTER DENSE FIBER OF SPERM TAILS 2"/>
    <property type="match status" value="1"/>
</dbReference>
<feature type="coiled-coil region" evidence="6">
    <location>
        <begin position="482"/>
        <end position="545"/>
    </location>
</feature>
<protein>
    <submittedName>
        <fullName evidence="8">Uncharacterized protein</fullName>
    </submittedName>
</protein>
<dbReference type="GO" id="GO:1902017">
    <property type="term" value="P:regulation of cilium assembly"/>
    <property type="evidence" value="ECO:0007669"/>
    <property type="project" value="TreeGrafter"/>
</dbReference>
<dbReference type="InterPro" id="IPR026099">
    <property type="entry name" value="Odf2-rel"/>
</dbReference>
<dbReference type="AlphaFoldDB" id="A0A813THF9"/>
<dbReference type="OrthoDB" id="413404at2759"/>
<evidence type="ECO:0000313" key="9">
    <source>
        <dbReference type="Proteomes" id="UP000663852"/>
    </source>
</evidence>
<evidence type="ECO:0000256" key="4">
    <source>
        <dbReference type="ARBA" id="ARBA00023054"/>
    </source>
</evidence>
<comment type="caution">
    <text evidence="8">The sequence shown here is derived from an EMBL/GenBank/DDBJ whole genome shotgun (WGS) entry which is preliminary data.</text>
</comment>
<dbReference type="GO" id="GO:0005813">
    <property type="term" value="C:centrosome"/>
    <property type="evidence" value="ECO:0007669"/>
    <property type="project" value="UniProtKB-SubCell"/>
</dbReference>
<proteinExistence type="inferred from homology"/>
<feature type="region of interest" description="Disordered" evidence="7">
    <location>
        <begin position="1"/>
        <end position="140"/>
    </location>
</feature>
<evidence type="ECO:0000256" key="2">
    <source>
        <dbReference type="ARBA" id="ARBA00009316"/>
    </source>
</evidence>
<comment type="similarity">
    <text evidence="2">Belongs to the ODF2 family.</text>
</comment>
<accession>A0A813THF9</accession>
<sequence length="816" mass="94239">MQTITPVDLHIDNDWRDGGMNGSTVRKSSSATNRGGRQALRMRTCVMSKVKPNKTKSAQVTSEVTQSKSNLPVRSRSPSPTREPWVPPPGRTTKGQKFAPQSAKTRLETPTNQFDIVSDDVTDEDGQHNDRQSMSNNSPLQAEIQTYEKRIQGLVEGVEILKERVYNRLNSDQLRSDIVSSLRDLEQSQQASFQTTLNKLPLRSSRSSPPSRHNYRSSSAGEQRKHQMLPRVSFEHDLPHERRRARSTTPVRGPLYLNPNRERLLISLSQSEADIAQIIKQLSSVKDILTKLKLSYNCNKLDILMTTHDNHPVSFEVEQLYQQRNQLLHLIEQFEHSNRKLKEFLQHQYHLEAEDGVANEKTDGINTRLHELEHENVQIRRLLLDRENDNIALQNELERERAHAIGYDTMKTSLEHNRAHLQRELCAKEGEINRLQCIIRSLERNRSQCDTHRSSVKRTPSTPLPSCSSLPSLVAKTKANTIEKLQAELNDRDRHIIELEKKMYGNKNEQLVDANTEIVRLRTKLEHTERLVAEYKEQLHNQTLKTSINNSKSHLSEIELDKLRYRLQKRIEELEPLPELLRQAELKNQDLQARLSEQTTYMSELKAKSNVQNHILDRLKDDHFSPKNESLQRHLNVLEEDNATLLRNLNAKEDALRNTQARLNAKTHELSSMSKQIDVTQSDLKTREDAFNSKERALQQRINELEQQISKLRLDCTQIKRDKDDAERRYTSQLSELRDKLEQSNNNNRSIQSYVDSLKTTYATVFNDNFPASLTGTPFSRYTSTPSVKVLVNTRESKYKTVCISTKTAYFIILDA</sequence>
<reference evidence="8" key="1">
    <citation type="submission" date="2021-02" db="EMBL/GenBank/DDBJ databases">
        <authorList>
            <person name="Nowell W R."/>
        </authorList>
    </citation>
    <scope>NUCLEOTIDE SEQUENCE</scope>
</reference>
<keyword evidence="4 6" id="KW-0175">Coiled coil</keyword>
<feature type="compositionally biased region" description="Polar residues" evidence="7">
    <location>
        <begin position="22"/>
        <end position="35"/>
    </location>
</feature>
<feature type="compositionally biased region" description="Low complexity" evidence="7">
    <location>
        <begin position="459"/>
        <end position="469"/>
    </location>
</feature>
<evidence type="ECO:0000256" key="5">
    <source>
        <dbReference type="ARBA" id="ARBA00023212"/>
    </source>
</evidence>
<feature type="region of interest" description="Disordered" evidence="7">
    <location>
        <begin position="450"/>
        <end position="469"/>
    </location>
</feature>
<keyword evidence="5" id="KW-0206">Cytoskeleton</keyword>